<accession>A0A0Q9YCQ1</accession>
<feature type="binding site" evidence="10">
    <location>
        <begin position="108"/>
        <end position="114"/>
    </location>
    <ligand>
        <name>ATP</name>
        <dbReference type="ChEBI" id="CHEBI:30616"/>
    </ligand>
</feature>
<dbReference type="HAMAP" id="MF_02019">
    <property type="entry name" value="MurF"/>
    <property type="match status" value="1"/>
</dbReference>
<dbReference type="Pfam" id="PF08245">
    <property type="entry name" value="Mur_ligase_M"/>
    <property type="match status" value="1"/>
</dbReference>
<keyword evidence="7 10" id="KW-0573">Peptidoglycan synthesis</keyword>
<keyword evidence="6 10" id="KW-0133">Cell shape</keyword>
<evidence type="ECO:0000256" key="6">
    <source>
        <dbReference type="ARBA" id="ARBA00022960"/>
    </source>
</evidence>
<reference evidence="16" key="2">
    <citation type="journal article" date="2016" name="Genome Announc.">
        <title>Draft Genome Sequences of Two Novel Amoeba-Resistant Intranuclear Bacteria, 'Candidatus Berkiella cookevillensis' and 'Candidatus Berkiella aquae'.</title>
        <authorList>
            <person name="Mehari Y.T."/>
            <person name="Arivett B.A."/>
            <person name="Farone A.L."/>
            <person name="Gunderson J.H."/>
            <person name="Farone M.B."/>
        </authorList>
    </citation>
    <scope>NUCLEOTIDE SEQUENCE</scope>
    <source>
        <strain evidence="16">CC99</strain>
    </source>
</reference>
<dbReference type="InterPro" id="IPR036565">
    <property type="entry name" value="Mur-like_cat_sf"/>
</dbReference>
<dbReference type="Proteomes" id="UP000051494">
    <property type="component" value="Unassembled WGS sequence"/>
</dbReference>
<evidence type="ECO:0000259" key="14">
    <source>
        <dbReference type="Pfam" id="PF08245"/>
    </source>
</evidence>
<evidence type="ECO:0000313" key="17">
    <source>
        <dbReference type="Proteomes" id="UP000051494"/>
    </source>
</evidence>
<evidence type="ECO:0000256" key="10">
    <source>
        <dbReference type="HAMAP-Rule" id="MF_02019"/>
    </source>
</evidence>
<dbReference type="SUPFAM" id="SSF53623">
    <property type="entry name" value="MurD-like peptide ligases, catalytic domain"/>
    <property type="match status" value="1"/>
</dbReference>
<dbReference type="GO" id="GO:0005737">
    <property type="term" value="C:cytoplasm"/>
    <property type="evidence" value="ECO:0007669"/>
    <property type="project" value="UniProtKB-SubCell"/>
</dbReference>
<reference evidence="15" key="1">
    <citation type="submission" date="2015-09" db="EMBL/GenBank/DDBJ databases">
        <title>Draft Genome Sequences of Two Novel Amoeba-resistant Intranuclear Bacteria, Candidatus Berkiella cookevillensis and Candidatus Berkiella aquae.</title>
        <authorList>
            <person name="Mehari Y.T."/>
            <person name="Arivett B.A."/>
            <person name="Farone A.L."/>
            <person name="Gunderson J.H."/>
            <person name="Farone M.B."/>
        </authorList>
    </citation>
    <scope>NUCLEOTIDE SEQUENCE [LARGE SCALE GENOMIC DNA]</scope>
    <source>
        <strain evidence="15">CC99</strain>
    </source>
</reference>
<comment type="catalytic activity">
    <reaction evidence="10 11">
        <text>D-alanyl-D-alanine + UDP-N-acetyl-alpha-D-muramoyl-L-alanyl-gamma-D-glutamyl-meso-2,6-diaminopimelate + ATP = UDP-N-acetyl-alpha-D-muramoyl-L-alanyl-gamma-D-glutamyl-meso-2,6-diaminopimeloyl-D-alanyl-D-alanine + ADP + phosphate + H(+)</text>
        <dbReference type="Rhea" id="RHEA:28374"/>
        <dbReference type="ChEBI" id="CHEBI:15378"/>
        <dbReference type="ChEBI" id="CHEBI:30616"/>
        <dbReference type="ChEBI" id="CHEBI:43474"/>
        <dbReference type="ChEBI" id="CHEBI:57822"/>
        <dbReference type="ChEBI" id="CHEBI:61386"/>
        <dbReference type="ChEBI" id="CHEBI:83905"/>
        <dbReference type="ChEBI" id="CHEBI:456216"/>
        <dbReference type="EC" id="6.3.2.10"/>
    </reaction>
</comment>
<evidence type="ECO:0000256" key="4">
    <source>
        <dbReference type="ARBA" id="ARBA00022741"/>
    </source>
</evidence>
<dbReference type="Gene3D" id="3.40.1390.10">
    <property type="entry name" value="MurE/MurF, N-terminal domain"/>
    <property type="match status" value="1"/>
</dbReference>
<dbReference type="InterPro" id="IPR000713">
    <property type="entry name" value="Mur_ligase_N"/>
</dbReference>
<evidence type="ECO:0000256" key="2">
    <source>
        <dbReference type="ARBA" id="ARBA00022598"/>
    </source>
</evidence>
<dbReference type="SUPFAM" id="SSF53244">
    <property type="entry name" value="MurD-like peptide ligases, peptide-binding domain"/>
    <property type="match status" value="1"/>
</dbReference>
<dbReference type="AlphaFoldDB" id="A0A0Q9YCQ1"/>
<dbReference type="RefSeq" id="WP_057624674.1">
    <property type="nucleotide sequence ID" value="NZ_LKHV02000001.1"/>
</dbReference>
<evidence type="ECO:0000313" key="15">
    <source>
        <dbReference type="EMBL" id="KRG18374.1"/>
    </source>
</evidence>
<evidence type="ECO:0000259" key="12">
    <source>
        <dbReference type="Pfam" id="PF01225"/>
    </source>
</evidence>
<dbReference type="OrthoDB" id="9801978at2"/>
<dbReference type="NCBIfam" id="TIGR01143">
    <property type="entry name" value="murF"/>
    <property type="match status" value="1"/>
</dbReference>
<keyword evidence="2 10" id="KW-0436">Ligase</keyword>
<name>A0A0Q9YCQ1_9GAMM</name>
<evidence type="ECO:0000256" key="9">
    <source>
        <dbReference type="ARBA" id="ARBA00023316"/>
    </source>
</evidence>
<comment type="similarity">
    <text evidence="10">Belongs to the MurCDEF family. MurF subfamily.</text>
</comment>
<dbReference type="InterPro" id="IPR004101">
    <property type="entry name" value="Mur_ligase_C"/>
</dbReference>
<dbReference type="PANTHER" id="PTHR43024:SF1">
    <property type="entry name" value="UDP-N-ACETYLMURAMOYL-TRIPEPTIDE--D-ALANYL-D-ALANINE LIGASE"/>
    <property type="match status" value="1"/>
</dbReference>
<dbReference type="SUPFAM" id="SSF63418">
    <property type="entry name" value="MurE/MurF N-terminal domain"/>
    <property type="match status" value="1"/>
</dbReference>
<dbReference type="GO" id="GO:0005524">
    <property type="term" value="F:ATP binding"/>
    <property type="evidence" value="ECO:0007669"/>
    <property type="project" value="UniProtKB-UniRule"/>
</dbReference>
<dbReference type="EC" id="6.3.2.10" evidence="10 11"/>
<evidence type="ECO:0000259" key="13">
    <source>
        <dbReference type="Pfam" id="PF02875"/>
    </source>
</evidence>
<keyword evidence="4 10" id="KW-0547">Nucleotide-binding</keyword>
<dbReference type="InterPro" id="IPR013221">
    <property type="entry name" value="Mur_ligase_cen"/>
</dbReference>
<evidence type="ECO:0000256" key="1">
    <source>
        <dbReference type="ARBA" id="ARBA00022490"/>
    </source>
</evidence>
<dbReference type="InterPro" id="IPR036615">
    <property type="entry name" value="Mur_ligase_C_dom_sf"/>
</dbReference>
<dbReference type="GO" id="GO:0051301">
    <property type="term" value="P:cell division"/>
    <property type="evidence" value="ECO:0007669"/>
    <property type="project" value="UniProtKB-KW"/>
</dbReference>
<comment type="function">
    <text evidence="10 11">Involved in cell wall formation. Catalyzes the final step in the synthesis of UDP-N-acetylmuramoyl-pentapeptide, the precursor of murein.</text>
</comment>
<dbReference type="UniPathway" id="UPA00219"/>
<dbReference type="EMBL" id="LKHV01000007">
    <property type="protein sequence ID" value="KRG18374.1"/>
    <property type="molecule type" value="Genomic_DNA"/>
</dbReference>
<dbReference type="EMBL" id="LKHV02000001">
    <property type="protein sequence ID" value="MCS5708135.1"/>
    <property type="molecule type" value="Genomic_DNA"/>
</dbReference>
<feature type="domain" description="Mur ligase N-terminal catalytic" evidence="12">
    <location>
        <begin position="20"/>
        <end position="94"/>
    </location>
</feature>
<keyword evidence="1 10" id="KW-0963">Cytoplasm</keyword>
<keyword evidence="9 10" id="KW-0961">Cell wall biogenesis/degradation</keyword>
<proteinExistence type="inferred from homology"/>
<dbReference type="InterPro" id="IPR005863">
    <property type="entry name" value="UDP-N-AcMur_synth"/>
</dbReference>
<keyword evidence="3 10" id="KW-0132">Cell division</keyword>
<evidence type="ECO:0000313" key="16">
    <source>
        <dbReference type="EMBL" id="MCS5708135.1"/>
    </source>
</evidence>
<sequence>MKLEDLAQAMHGTLTGNNIHYTEISSDTRTLKSGTIFIALKGEAHDGHDFIDAAIQRGANALIVNKNTSKAQDVKVPVIRVEDTTIALGQFAHFWRNQFKIPMIGITGSCGKTTVKSMLGTILELEGPTLVPQSSFNNHFGLPFTLLKLNKDHQFAVLEIGTNHLGDIEYLSKLLSPTHSLITNINPAHLAGLKTVENVAVEKGDIYKYLRADGVAVINADEKYVDLWRSHLSNQRVLTFGLRNADITAVDIVSDFESTQFTLKLLDETVVVKLQVPGMHNVMNALAAASVAVSLNIDKDIIAMGLESFMGVKGRLKRLRTQQGTCLIDDSYNANPASFRAAIDVLSCAQGNKILVMGDMGELGDSSQDFHAEIGQYAKACGIDQLYAIGKLSHFAALKFGEGAKEFEDKKALVNDLTPLLDSKTTVLIKGSRSTKMEEVLAALVS</sequence>
<dbReference type="GO" id="GO:0009252">
    <property type="term" value="P:peptidoglycan biosynthetic process"/>
    <property type="evidence" value="ECO:0007669"/>
    <property type="project" value="UniProtKB-UniRule"/>
</dbReference>
<dbReference type="STRING" id="437022.CC99x_01586"/>
<comment type="subcellular location">
    <subcellularLocation>
        <location evidence="10 11">Cytoplasm</location>
    </subcellularLocation>
</comment>
<keyword evidence="17" id="KW-1185">Reference proteome</keyword>
<evidence type="ECO:0000256" key="5">
    <source>
        <dbReference type="ARBA" id="ARBA00022840"/>
    </source>
</evidence>
<dbReference type="PATRIC" id="fig|1590042.3.peg.1610"/>
<organism evidence="15">
    <name type="scientific">Candidatus Berkiella cookevillensis</name>
    <dbReference type="NCBI Taxonomy" id="437022"/>
    <lineage>
        <taxon>Bacteria</taxon>
        <taxon>Pseudomonadati</taxon>
        <taxon>Pseudomonadota</taxon>
        <taxon>Gammaproteobacteria</taxon>
        <taxon>Candidatus Berkiellales</taxon>
        <taxon>Candidatus Berkiellaceae</taxon>
        <taxon>Candidatus Berkiella</taxon>
    </lineage>
</organism>
<keyword evidence="8 10" id="KW-0131">Cell cycle</keyword>
<evidence type="ECO:0000256" key="11">
    <source>
        <dbReference type="RuleBase" id="RU004136"/>
    </source>
</evidence>
<dbReference type="GO" id="GO:0047480">
    <property type="term" value="F:UDP-N-acetylmuramoyl-tripeptide-D-alanyl-D-alanine ligase activity"/>
    <property type="evidence" value="ECO:0007669"/>
    <property type="project" value="UniProtKB-UniRule"/>
</dbReference>
<dbReference type="GO" id="GO:0071555">
    <property type="term" value="P:cell wall organization"/>
    <property type="evidence" value="ECO:0007669"/>
    <property type="project" value="UniProtKB-KW"/>
</dbReference>
<dbReference type="PANTHER" id="PTHR43024">
    <property type="entry name" value="UDP-N-ACETYLMURAMOYL-TRIPEPTIDE--D-ALANYL-D-ALANINE LIGASE"/>
    <property type="match status" value="1"/>
</dbReference>
<dbReference type="InterPro" id="IPR035911">
    <property type="entry name" value="MurE/MurF_N"/>
</dbReference>
<dbReference type="Pfam" id="PF02875">
    <property type="entry name" value="Mur_ligase_C"/>
    <property type="match status" value="1"/>
</dbReference>
<dbReference type="GO" id="GO:0008360">
    <property type="term" value="P:regulation of cell shape"/>
    <property type="evidence" value="ECO:0007669"/>
    <property type="project" value="UniProtKB-KW"/>
</dbReference>
<dbReference type="Gene3D" id="3.40.1190.10">
    <property type="entry name" value="Mur-like, catalytic domain"/>
    <property type="match status" value="1"/>
</dbReference>
<comment type="pathway">
    <text evidence="10 11">Cell wall biogenesis; peptidoglycan biosynthesis.</text>
</comment>
<evidence type="ECO:0000256" key="3">
    <source>
        <dbReference type="ARBA" id="ARBA00022618"/>
    </source>
</evidence>
<gene>
    <name evidence="10 15" type="primary">murF</name>
    <name evidence="16" type="ORF">CC99x_004385</name>
    <name evidence="15" type="ORF">CC99x_01586</name>
</gene>
<evidence type="ECO:0000256" key="8">
    <source>
        <dbReference type="ARBA" id="ARBA00023306"/>
    </source>
</evidence>
<feature type="domain" description="Mur ligase C-terminal" evidence="13">
    <location>
        <begin position="314"/>
        <end position="433"/>
    </location>
</feature>
<protein>
    <recommendedName>
        <fullName evidence="10 11">UDP-N-acetylmuramoyl-tripeptide--D-alanyl-D-alanine ligase</fullName>
        <ecNumber evidence="10 11">6.3.2.10</ecNumber>
    </recommendedName>
    <alternativeName>
        <fullName evidence="10">D-alanyl-D-alanine-adding enzyme</fullName>
    </alternativeName>
</protein>
<keyword evidence="5 10" id="KW-0067">ATP-binding</keyword>
<evidence type="ECO:0000256" key="7">
    <source>
        <dbReference type="ARBA" id="ARBA00022984"/>
    </source>
</evidence>
<dbReference type="InterPro" id="IPR051046">
    <property type="entry name" value="MurCDEF_CellWall_CoF430Synth"/>
</dbReference>
<dbReference type="Gene3D" id="3.90.190.20">
    <property type="entry name" value="Mur ligase, C-terminal domain"/>
    <property type="match status" value="1"/>
</dbReference>
<dbReference type="Pfam" id="PF01225">
    <property type="entry name" value="Mur_ligase"/>
    <property type="match status" value="1"/>
</dbReference>
<reference evidence="16" key="3">
    <citation type="submission" date="2021-06" db="EMBL/GenBank/DDBJ databases">
        <title>Genomic Description and Analysis of Intracellular Bacteria, Candidatus Berkiella cookevillensis and Candidatus Berkiella aquae.</title>
        <authorList>
            <person name="Kidane D.T."/>
            <person name="Mehari Y.T."/>
            <person name="Rice F.C."/>
            <person name="Arivett B.A."/>
            <person name="Farone A.L."/>
            <person name="Berk S.G."/>
            <person name="Farone M.B."/>
        </authorList>
    </citation>
    <scope>NUCLEOTIDE SEQUENCE</scope>
    <source>
        <strain evidence="16">CC99</strain>
    </source>
</reference>
<comment type="caution">
    <text evidence="15">The sequence shown here is derived from an EMBL/GenBank/DDBJ whole genome shotgun (WGS) entry which is preliminary data.</text>
</comment>
<feature type="domain" description="Mur ligase central" evidence="14">
    <location>
        <begin position="106"/>
        <end position="292"/>
    </location>
</feature>